<dbReference type="RefSeq" id="WP_338240042.1">
    <property type="nucleotide sequence ID" value="NZ_BQKE01000009.1"/>
</dbReference>
<protein>
    <submittedName>
        <fullName evidence="1">Uncharacterized protein</fullName>
    </submittedName>
</protein>
<comment type="caution">
    <text evidence="1">The sequence shown here is derived from an EMBL/GenBank/DDBJ whole genome shotgun (WGS) entry which is preliminary data.</text>
</comment>
<dbReference type="EMBL" id="BQKE01000009">
    <property type="protein sequence ID" value="GJM64974.1"/>
    <property type="molecule type" value="Genomic_DNA"/>
</dbReference>
<reference evidence="1 2" key="1">
    <citation type="submission" date="2021-12" db="EMBL/GenBank/DDBJ databases">
        <title>Genome sequencing of bacteria with rrn-lacking chromosome and rrn-plasmid.</title>
        <authorList>
            <person name="Anda M."/>
            <person name="Iwasaki W."/>
        </authorList>
    </citation>
    <scope>NUCLEOTIDE SEQUENCE [LARGE SCALE GENOMIC DNA]</scope>
    <source>
        <strain evidence="1 2">NBRC 15940</strain>
    </source>
</reference>
<sequence length="200" mass="22382">MTQQFSRAIQFLHKRKGKLPRQTQDEFAKKSIRITDADVVHASDISNAGSVHPLLRSTNQKVVGISDFNENTLDVGQNVAVDKIKLGYVLKPTDYSGSPASVKYSSDYANFPAELLNAKFLIKQDGKTLLSLPVERFTHSAKSTKVQGEEDTYHLDTPVLLIEKKIIEMIIEFNPDQAMDESAGKHFFQVRLMGAQTMPK</sequence>
<gene>
    <name evidence="1" type="ORF">PEDI_55260</name>
</gene>
<dbReference type="Proteomes" id="UP001310022">
    <property type="component" value="Unassembled WGS sequence"/>
</dbReference>
<proteinExistence type="predicted"/>
<evidence type="ECO:0000313" key="2">
    <source>
        <dbReference type="Proteomes" id="UP001310022"/>
    </source>
</evidence>
<keyword evidence="2" id="KW-1185">Reference proteome</keyword>
<evidence type="ECO:0000313" key="1">
    <source>
        <dbReference type="EMBL" id="GJM64974.1"/>
    </source>
</evidence>
<accession>A0AAN5AMZ8</accession>
<organism evidence="1 2">
    <name type="scientific">Persicobacter diffluens</name>
    <dbReference type="NCBI Taxonomy" id="981"/>
    <lineage>
        <taxon>Bacteria</taxon>
        <taxon>Pseudomonadati</taxon>
        <taxon>Bacteroidota</taxon>
        <taxon>Cytophagia</taxon>
        <taxon>Cytophagales</taxon>
        <taxon>Persicobacteraceae</taxon>
        <taxon>Persicobacter</taxon>
    </lineage>
</organism>
<dbReference type="AlphaFoldDB" id="A0AAN5AMZ8"/>
<name>A0AAN5AMZ8_9BACT</name>